<gene>
    <name evidence="1" type="ORF">ACFQ2V_13950</name>
</gene>
<dbReference type="EMBL" id="JBHTKH010000009">
    <property type="protein sequence ID" value="MFD1055413.1"/>
    <property type="molecule type" value="Genomic_DNA"/>
</dbReference>
<dbReference type="RefSeq" id="WP_386053440.1">
    <property type="nucleotide sequence ID" value="NZ_JBHTKH010000009.1"/>
</dbReference>
<name>A0ABW3MXI0_9MICO</name>
<keyword evidence="2" id="KW-1185">Reference proteome</keyword>
<reference evidence="2" key="1">
    <citation type="journal article" date="2019" name="Int. J. Syst. Evol. Microbiol.">
        <title>The Global Catalogue of Microorganisms (GCM) 10K type strain sequencing project: providing services to taxonomists for standard genome sequencing and annotation.</title>
        <authorList>
            <consortium name="The Broad Institute Genomics Platform"/>
            <consortium name="The Broad Institute Genome Sequencing Center for Infectious Disease"/>
            <person name="Wu L."/>
            <person name="Ma J."/>
        </authorList>
    </citation>
    <scope>NUCLEOTIDE SEQUENCE [LARGE SCALE GENOMIC DNA]</scope>
    <source>
        <strain evidence="2">CCUG 57508</strain>
    </source>
</reference>
<protein>
    <submittedName>
        <fullName evidence="1">Uncharacterized protein</fullName>
    </submittedName>
</protein>
<proteinExistence type="predicted"/>
<sequence>MALALDASAPAAVTIAAAGQPTTASFTPPSGSLLVVLYSAGDTLGGTDESITSITNTGTAITWTRRVRKNRNAASDGGASTVDGGAEIWTGVGNGTAITVTVNGVSGDVRLMKVMVLTGADTSSLANTAALAAANSTPSLTVPSCLVGSYVFAASSDQRNRGAGTAGTGQTIIAEQASATTNHQWRTTNTLASAGSQTMNLTAPTGQDYDLVALEVRAGAASSAPPQRGQVRTFAVTRASTY</sequence>
<accession>A0ABW3MXI0</accession>
<organism evidence="1 2">
    <name type="scientific">Terrabacter terrigena</name>
    <dbReference type="NCBI Taxonomy" id="574718"/>
    <lineage>
        <taxon>Bacteria</taxon>
        <taxon>Bacillati</taxon>
        <taxon>Actinomycetota</taxon>
        <taxon>Actinomycetes</taxon>
        <taxon>Micrococcales</taxon>
        <taxon>Intrasporangiaceae</taxon>
        <taxon>Terrabacter</taxon>
    </lineage>
</organism>
<dbReference type="Proteomes" id="UP001597046">
    <property type="component" value="Unassembled WGS sequence"/>
</dbReference>
<evidence type="ECO:0000313" key="2">
    <source>
        <dbReference type="Proteomes" id="UP001597046"/>
    </source>
</evidence>
<evidence type="ECO:0000313" key="1">
    <source>
        <dbReference type="EMBL" id="MFD1055413.1"/>
    </source>
</evidence>
<comment type="caution">
    <text evidence="1">The sequence shown here is derived from an EMBL/GenBank/DDBJ whole genome shotgun (WGS) entry which is preliminary data.</text>
</comment>